<sequence>MHPTSVVVRKGVGSAGIVMLGSGPAKSARKSTASCPRITLMTPKMTNDAFFMGGKLADFVPSGSDISRSDVPLASF</sequence>
<gene>
    <name evidence="1" type="ORF">Pla52n_47540</name>
</gene>
<dbReference type="EMBL" id="SJPN01000006">
    <property type="protein sequence ID" value="TWT98244.1"/>
    <property type="molecule type" value="Genomic_DNA"/>
</dbReference>
<evidence type="ECO:0000313" key="1">
    <source>
        <dbReference type="EMBL" id="TWT98244.1"/>
    </source>
</evidence>
<comment type="caution">
    <text evidence="1">The sequence shown here is derived from an EMBL/GenBank/DDBJ whole genome shotgun (WGS) entry which is preliminary data.</text>
</comment>
<proteinExistence type="predicted"/>
<protein>
    <submittedName>
        <fullName evidence="1">Uncharacterized protein</fullName>
    </submittedName>
</protein>
<keyword evidence="2" id="KW-1185">Reference proteome</keyword>
<evidence type="ECO:0000313" key="2">
    <source>
        <dbReference type="Proteomes" id="UP000320176"/>
    </source>
</evidence>
<dbReference type="Proteomes" id="UP000320176">
    <property type="component" value="Unassembled WGS sequence"/>
</dbReference>
<name>A0A5C6AE44_9BACT</name>
<reference evidence="1 2" key="1">
    <citation type="submission" date="2019-02" db="EMBL/GenBank/DDBJ databases">
        <title>Deep-cultivation of Planctomycetes and their phenomic and genomic characterization uncovers novel biology.</title>
        <authorList>
            <person name="Wiegand S."/>
            <person name="Jogler M."/>
            <person name="Boedeker C."/>
            <person name="Pinto D."/>
            <person name="Vollmers J."/>
            <person name="Rivas-Marin E."/>
            <person name="Kohn T."/>
            <person name="Peeters S.H."/>
            <person name="Heuer A."/>
            <person name="Rast P."/>
            <person name="Oberbeckmann S."/>
            <person name="Bunk B."/>
            <person name="Jeske O."/>
            <person name="Meyerdierks A."/>
            <person name="Storesund J.E."/>
            <person name="Kallscheuer N."/>
            <person name="Luecker S."/>
            <person name="Lage O.M."/>
            <person name="Pohl T."/>
            <person name="Merkel B.J."/>
            <person name="Hornburger P."/>
            <person name="Mueller R.-W."/>
            <person name="Bruemmer F."/>
            <person name="Labrenz M."/>
            <person name="Spormann A.M."/>
            <person name="Op Den Camp H."/>
            <person name="Overmann J."/>
            <person name="Amann R."/>
            <person name="Jetten M.S.M."/>
            <person name="Mascher T."/>
            <person name="Medema M.H."/>
            <person name="Devos D.P."/>
            <person name="Kaster A.-K."/>
            <person name="Ovreas L."/>
            <person name="Rohde M."/>
            <person name="Galperin M.Y."/>
            <person name="Jogler C."/>
        </authorList>
    </citation>
    <scope>NUCLEOTIDE SEQUENCE [LARGE SCALE GENOMIC DNA]</scope>
    <source>
        <strain evidence="1 2">Pla52n</strain>
    </source>
</reference>
<organism evidence="1 2">
    <name type="scientific">Stieleria varia</name>
    <dbReference type="NCBI Taxonomy" id="2528005"/>
    <lineage>
        <taxon>Bacteria</taxon>
        <taxon>Pseudomonadati</taxon>
        <taxon>Planctomycetota</taxon>
        <taxon>Planctomycetia</taxon>
        <taxon>Pirellulales</taxon>
        <taxon>Pirellulaceae</taxon>
        <taxon>Stieleria</taxon>
    </lineage>
</organism>
<dbReference type="AlphaFoldDB" id="A0A5C6AE44"/>
<accession>A0A5C6AE44</accession>